<sequence length="233" mass="26112">MKHLLVVDDDQQITRVLSTALRSGGYQVETAGNGLEAYSLVEKKLPDMIITDLAMPEMNGLELTEAVRQIAKTPILVLSVRSTESMKVKALDAGADDFLSKPFSMQELLARVRAHLRRNDDTPAEEEHFSVGAFVLDEATHAITLRGEALNLTPKEFDLLALLMRNADRVMRHQQLLRTIWGPAFEDQPQHLRVLIGQLRKKLDQGDGAVYITSEPWIGYRFYPDGASTDTQL</sequence>
<dbReference type="CDD" id="cd00383">
    <property type="entry name" value="trans_reg_C"/>
    <property type="match status" value="1"/>
</dbReference>
<dbReference type="SMART" id="SM00448">
    <property type="entry name" value="REC"/>
    <property type="match status" value="1"/>
</dbReference>
<evidence type="ECO:0000313" key="4">
    <source>
        <dbReference type="EMBL" id="CBI00431.1"/>
    </source>
</evidence>
<organism evidence="4">
    <name type="scientific">mine drainage metagenome</name>
    <dbReference type="NCBI Taxonomy" id="410659"/>
    <lineage>
        <taxon>unclassified sequences</taxon>
        <taxon>metagenomes</taxon>
        <taxon>ecological metagenomes</taxon>
    </lineage>
</organism>
<dbReference type="InterPro" id="IPR011006">
    <property type="entry name" value="CheY-like_superfamily"/>
</dbReference>
<dbReference type="PANTHER" id="PTHR48111">
    <property type="entry name" value="REGULATOR OF RPOS"/>
    <property type="match status" value="1"/>
</dbReference>
<dbReference type="Pfam" id="PF00486">
    <property type="entry name" value="Trans_reg_C"/>
    <property type="match status" value="1"/>
</dbReference>
<dbReference type="Pfam" id="PF00072">
    <property type="entry name" value="Response_reg"/>
    <property type="match status" value="1"/>
</dbReference>
<dbReference type="PROSITE" id="PS50110">
    <property type="entry name" value="RESPONSE_REGULATORY"/>
    <property type="match status" value="1"/>
</dbReference>
<accession>E6PZS2</accession>
<reference evidence="4" key="1">
    <citation type="submission" date="2009-10" db="EMBL/GenBank/DDBJ databases">
        <title>Diversity of trophic interactions inside an arsenic-rich microbial ecosystem.</title>
        <authorList>
            <person name="Bertin P.N."/>
            <person name="Heinrich-Salmeron A."/>
            <person name="Pelletier E."/>
            <person name="Goulhen-Chollet F."/>
            <person name="Arsene-Ploetze F."/>
            <person name="Gallien S."/>
            <person name="Calteau A."/>
            <person name="Vallenet D."/>
            <person name="Casiot C."/>
            <person name="Chane-Woon-Ming B."/>
            <person name="Giloteaux L."/>
            <person name="Barakat M."/>
            <person name="Bonnefoy V."/>
            <person name="Bruneel O."/>
            <person name="Chandler M."/>
            <person name="Cleiss J."/>
            <person name="Duran R."/>
            <person name="Elbaz-Poulichet F."/>
            <person name="Fonknechten N."/>
            <person name="Lauga B."/>
            <person name="Mornico D."/>
            <person name="Ortet P."/>
            <person name="Schaeffer C."/>
            <person name="Siguier P."/>
            <person name="Alexander Thil Smith A."/>
            <person name="Van Dorsselaer A."/>
            <person name="Weissenbach J."/>
            <person name="Medigue C."/>
            <person name="Le Paslier D."/>
        </authorList>
    </citation>
    <scope>NUCLEOTIDE SEQUENCE</scope>
</reference>
<dbReference type="SUPFAM" id="SSF52172">
    <property type="entry name" value="CheY-like"/>
    <property type="match status" value="1"/>
</dbReference>
<dbReference type="InterPro" id="IPR039420">
    <property type="entry name" value="WalR-like"/>
</dbReference>
<protein>
    <submittedName>
        <fullName evidence="4">Regulator of kdp operon (Transcriptional effector)</fullName>
    </submittedName>
</protein>
<gene>
    <name evidence="4" type="primary">kdpE</name>
    <name evidence="4" type="ORF">CARN3_0021</name>
</gene>
<dbReference type="GO" id="GO:0032993">
    <property type="term" value="C:protein-DNA complex"/>
    <property type="evidence" value="ECO:0007669"/>
    <property type="project" value="TreeGrafter"/>
</dbReference>
<dbReference type="AlphaFoldDB" id="E6PZS2"/>
<feature type="domain" description="Response regulatory" evidence="2">
    <location>
        <begin position="3"/>
        <end position="116"/>
    </location>
</feature>
<dbReference type="PROSITE" id="PS51755">
    <property type="entry name" value="OMPR_PHOB"/>
    <property type="match status" value="1"/>
</dbReference>
<dbReference type="InterPro" id="IPR001867">
    <property type="entry name" value="OmpR/PhoB-type_DNA-bd"/>
</dbReference>
<evidence type="ECO:0000256" key="1">
    <source>
        <dbReference type="ARBA" id="ARBA00023125"/>
    </source>
</evidence>
<dbReference type="GO" id="GO:0000976">
    <property type="term" value="F:transcription cis-regulatory region binding"/>
    <property type="evidence" value="ECO:0007669"/>
    <property type="project" value="TreeGrafter"/>
</dbReference>
<evidence type="ECO:0000259" key="3">
    <source>
        <dbReference type="PROSITE" id="PS51755"/>
    </source>
</evidence>
<dbReference type="Gene3D" id="6.10.250.690">
    <property type="match status" value="1"/>
</dbReference>
<proteinExistence type="predicted"/>
<dbReference type="Gene3D" id="1.10.10.10">
    <property type="entry name" value="Winged helix-like DNA-binding domain superfamily/Winged helix DNA-binding domain"/>
    <property type="match status" value="1"/>
</dbReference>
<dbReference type="InterPro" id="IPR036388">
    <property type="entry name" value="WH-like_DNA-bd_sf"/>
</dbReference>
<dbReference type="InterPro" id="IPR001789">
    <property type="entry name" value="Sig_transdc_resp-reg_receiver"/>
</dbReference>
<dbReference type="Gene3D" id="3.40.50.2300">
    <property type="match status" value="1"/>
</dbReference>
<evidence type="ECO:0000259" key="2">
    <source>
        <dbReference type="PROSITE" id="PS50110"/>
    </source>
</evidence>
<dbReference type="GO" id="GO:0000156">
    <property type="term" value="F:phosphorelay response regulator activity"/>
    <property type="evidence" value="ECO:0007669"/>
    <property type="project" value="TreeGrafter"/>
</dbReference>
<keyword evidence="1" id="KW-0238">DNA-binding</keyword>
<comment type="caution">
    <text evidence="4">The sequence shown here is derived from an EMBL/GenBank/DDBJ whole genome shotgun (WGS) entry which is preliminary data.</text>
</comment>
<dbReference type="PANTHER" id="PTHR48111:SF50">
    <property type="entry name" value="KDP OPERON TRANSCRIPTIONAL REGULATORY PROTEIN KDPE"/>
    <property type="match status" value="1"/>
</dbReference>
<feature type="domain" description="OmpR/PhoB-type" evidence="3">
    <location>
        <begin position="126"/>
        <end position="224"/>
    </location>
</feature>
<dbReference type="GO" id="GO:0006355">
    <property type="term" value="P:regulation of DNA-templated transcription"/>
    <property type="evidence" value="ECO:0007669"/>
    <property type="project" value="InterPro"/>
</dbReference>
<dbReference type="SMART" id="SM00862">
    <property type="entry name" value="Trans_reg_C"/>
    <property type="match status" value="1"/>
</dbReference>
<name>E6PZS2_9ZZZZ</name>
<dbReference type="EMBL" id="CABN01000136">
    <property type="protein sequence ID" value="CBI00431.1"/>
    <property type="molecule type" value="Genomic_DNA"/>
</dbReference>
<dbReference type="GO" id="GO:0005829">
    <property type="term" value="C:cytosol"/>
    <property type="evidence" value="ECO:0007669"/>
    <property type="project" value="TreeGrafter"/>
</dbReference>